<feature type="transmembrane region" description="Helical" evidence="1">
    <location>
        <begin position="75"/>
        <end position="97"/>
    </location>
</feature>
<keyword evidence="1" id="KW-0812">Transmembrane</keyword>
<sequence length="104" mass="12294">MHGCCYLLPLFYNIRHRILDQTLYSLLPRTYGYICFVHNIACVKDKLQTKSIKCQFLGYSHTQKRNRCYSSSTNNYLSITFLIMSTSLNFPFFILHLPRLHPNP</sequence>
<dbReference type="InterPro" id="IPR057670">
    <property type="entry name" value="SH3_retrovirus"/>
</dbReference>
<keyword evidence="1" id="KW-1133">Transmembrane helix</keyword>
<evidence type="ECO:0000256" key="1">
    <source>
        <dbReference type="SAM" id="Phobius"/>
    </source>
</evidence>
<dbReference type="AlphaFoldDB" id="A0A371EXN1"/>
<organism evidence="3 4">
    <name type="scientific">Mucuna pruriens</name>
    <name type="common">Velvet bean</name>
    <name type="synonym">Dolichos pruriens</name>
    <dbReference type="NCBI Taxonomy" id="157652"/>
    <lineage>
        <taxon>Eukaryota</taxon>
        <taxon>Viridiplantae</taxon>
        <taxon>Streptophyta</taxon>
        <taxon>Embryophyta</taxon>
        <taxon>Tracheophyta</taxon>
        <taxon>Spermatophyta</taxon>
        <taxon>Magnoliopsida</taxon>
        <taxon>eudicotyledons</taxon>
        <taxon>Gunneridae</taxon>
        <taxon>Pentapetalae</taxon>
        <taxon>rosids</taxon>
        <taxon>fabids</taxon>
        <taxon>Fabales</taxon>
        <taxon>Fabaceae</taxon>
        <taxon>Papilionoideae</taxon>
        <taxon>50 kb inversion clade</taxon>
        <taxon>NPAAA clade</taxon>
        <taxon>indigoferoid/millettioid clade</taxon>
        <taxon>Phaseoleae</taxon>
        <taxon>Mucuna</taxon>
    </lineage>
</organism>
<protein>
    <recommendedName>
        <fullName evidence="2">Retroviral polymerase SH3-like domain-containing protein</fullName>
    </recommendedName>
</protein>
<dbReference type="Pfam" id="PF25597">
    <property type="entry name" value="SH3_retrovirus"/>
    <property type="match status" value="1"/>
</dbReference>
<feature type="non-terminal residue" evidence="3">
    <location>
        <position position="1"/>
    </location>
</feature>
<dbReference type="Proteomes" id="UP000257109">
    <property type="component" value="Unassembled WGS sequence"/>
</dbReference>
<comment type="caution">
    <text evidence="3">The sequence shown here is derived from an EMBL/GenBank/DDBJ whole genome shotgun (WGS) entry which is preliminary data.</text>
</comment>
<evidence type="ECO:0000259" key="2">
    <source>
        <dbReference type="Pfam" id="PF25597"/>
    </source>
</evidence>
<reference evidence="3" key="1">
    <citation type="submission" date="2018-05" db="EMBL/GenBank/DDBJ databases">
        <title>Draft genome of Mucuna pruriens seed.</title>
        <authorList>
            <person name="Nnadi N.E."/>
            <person name="Vos R."/>
            <person name="Hasami M.H."/>
            <person name="Devisetty U.K."/>
            <person name="Aguiy J.C."/>
        </authorList>
    </citation>
    <scope>NUCLEOTIDE SEQUENCE [LARGE SCALE GENOMIC DNA]</scope>
    <source>
        <strain evidence="3">JCA_2017</strain>
    </source>
</reference>
<proteinExistence type="predicted"/>
<gene>
    <name evidence="3" type="ORF">CR513_50033</name>
</gene>
<name>A0A371EXN1_MUCPR</name>
<evidence type="ECO:0000313" key="4">
    <source>
        <dbReference type="Proteomes" id="UP000257109"/>
    </source>
</evidence>
<evidence type="ECO:0000313" key="3">
    <source>
        <dbReference type="EMBL" id="RDX70703.1"/>
    </source>
</evidence>
<feature type="domain" description="Retroviral polymerase SH3-like" evidence="2">
    <location>
        <begin position="34"/>
        <end position="75"/>
    </location>
</feature>
<keyword evidence="1" id="KW-0472">Membrane</keyword>
<accession>A0A371EXN1</accession>
<keyword evidence="4" id="KW-1185">Reference proteome</keyword>
<dbReference type="EMBL" id="QJKJ01011601">
    <property type="protein sequence ID" value="RDX70703.1"/>
    <property type="molecule type" value="Genomic_DNA"/>
</dbReference>